<dbReference type="AlphaFoldDB" id="A0A919H264"/>
<gene>
    <name evidence="3" type="ORF">Sxan_26920</name>
</gene>
<evidence type="ECO:0000256" key="1">
    <source>
        <dbReference type="ARBA" id="ARBA00023002"/>
    </source>
</evidence>
<dbReference type="GO" id="GO:0016627">
    <property type="term" value="F:oxidoreductase activity, acting on the CH-CH group of donors"/>
    <property type="evidence" value="ECO:0007669"/>
    <property type="project" value="TreeGrafter"/>
</dbReference>
<feature type="domain" description="Pyridoxamine 5'-phosphate oxidase N-terminal" evidence="2">
    <location>
        <begin position="27"/>
        <end position="125"/>
    </location>
</feature>
<proteinExistence type="predicted"/>
<evidence type="ECO:0000313" key="3">
    <source>
        <dbReference type="EMBL" id="GHI85328.1"/>
    </source>
</evidence>
<reference evidence="3" key="1">
    <citation type="submission" date="2020-09" db="EMBL/GenBank/DDBJ databases">
        <title>Whole genome shotgun sequence of Streptomyces xanthophaeus NBRC 12829.</title>
        <authorList>
            <person name="Komaki H."/>
            <person name="Tamura T."/>
        </authorList>
    </citation>
    <scope>NUCLEOTIDE SEQUENCE</scope>
    <source>
        <strain evidence="3">NBRC 12829</strain>
    </source>
</reference>
<dbReference type="OrthoDB" id="157302at2"/>
<keyword evidence="4" id="KW-1185">Reference proteome</keyword>
<dbReference type="InterPro" id="IPR011576">
    <property type="entry name" value="Pyridox_Oxase_N"/>
</dbReference>
<dbReference type="GO" id="GO:0005829">
    <property type="term" value="C:cytosol"/>
    <property type="evidence" value="ECO:0007669"/>
    <property type="project" value="TreeGrafter"/>
</dbReference>
<dbReference type="GeneID" id="96807618"/>
<keyword evidence="1" id="KW-0560">Oxidoreductase</keyword>
<name>A0A919H264_9ACTN</name>
<protein>
    <submittedName>
        <fullName evidence="3">Pyridoxamine 5'-phosphate oxidase</fullName>
    </submittedName>
</protein>
<evidence type="ECO:0000313" key="4">
    <source>
        <dbReference type="Proteomes" id="UP000600026"/>
    </source>
</evidence>
<dbReference type="GO" id="GO:0070967">
    <property type="term" value="F:coenzyme F420 binding"/>
    <property type="evidence" value="ECO:0007669"/>
    <property type="project" value="TreeGrafter"/>
</dbReference>
<dbReference type="InterPro" id="IPR012349">
    <property type="entry name" value="Split_barrel_FMN-bd"/>
</dbReference>
<dbReference type="PANTHER" id="PTHR35176:SF4">
    <property type="entry name" value="PYRIDOXAMINE 5'-PHOSPHATE OXIDASE-RELATED FMN-BINDING"/>
    <property type="match status" value="1"/>
</dbReference>
<dbReference type="InterPro" id="IPR052019">
    <property type="entry name" value="F420H2_bilvrd_red/Heme_oxyg"/>
</dbReference>
<dbReference type="PANTHER" id="PTHR35176">
    <property type="entry name" value="HEME OXYGENASE HI_0854-RELATED"/>
    <property type="match status" value="1"/>
</dbReference>
<organism evidence="3 4">
    <name type="scientific">Streptomyces xanthophaeus</name>
    <dbReference type="NCBI Taxonomy" id="67385"/>
    <lineage>
        <taxon>Bacteria</taxon>
        <taxon>Bacillati</taxon>
        <taxon>Actinomycetota</taxon>
        <taxon>Actinomycetes</taxon>
        <taxon>Kitasatosporales</taxon>
        <taxon>Streptomycetaceae</taxon>
        <taxon>Streptomyces</taxon>
    </lineage>
</organism>
<dbReference type="Proteomes" id="UP000600026">
    <property type="component" value="Unassembled WGS sequence"/>
</dbReference>
<evidence type="ECO:0000259" key="2">
    <source>
        <dbReference type="Pfam" id="PF01243"/>
    </source>
</evidence>
<sequence>MADREPVAELDERYSDAQATPVPWPRAAAALAGAELYWLTTVRPDARPHVTPLIGVWTDGALHFCTGAQERKAENLRANPHVVLTTGCNTLHEGLDLVVEGRAARVTDPDRLRALAAAWEEKYGPDWHFDVGDGVFVAPEAGEALVFTVPPDTVFGFGKGVYSQTRWSFA</sequence>
<dbReference type="RefSeq" id="WP_031139977.1">
    <property type="nucleotide sequence ID" value="NZ_BNEE01000006.1"/>
</dbReference>
<dbReference type="Pfam" id="PF01243">
    <property type="entry name" value="PNPOx_N"/>
    <property type="match status" value="1"/>
</dbReference>
<dbReference type="Gene3D" id="2.30.110.10">
    <property type="entry name" value="Electron Transport, Fmn-binding Protein, Chain A"/>
    <property type="match status" value="1"/>
</dbReference>
<dbReference type="SUPFAM" id="SSF50475">
    <property type="entry name" value="FMN-binding split barrel"/>
    <property type="match status" value="1"/>
</dbReference>
<accession>A0A919H264</accession>
<comment type="caution">
    <text evidence="3">The sequence shown here is derived from an EMBL/GenBank/DDBJ whole genome shotgun (WGS) entry which is preliminary data.</text>
</comment>
<dbReference type="EMBL" id="BNEE01000006">
    <property type="protein sequence ID" value="GHI85328.1"/>
    <property type="molecule type" value="Genomic_DNA"/>
</dbReference>